<accession>A0A8R7QSF6</accession>
<dbReference type="Gramene" id="TuG1812G0600003708.01.T02">
    <property type="protein sequence ID" value="TuG1812G0600003708.01.T02.cds408980"/>
    <property type="gene ID" value="TuG1812G0600003708.01"/>
</dbReference>
<evidence type="ECO:0000256" key="1">
    <source>
        <dbReference type="SAM" id="SignalP"/>
    </source>
</evidence>
<evidence type="ECO:0000313" key="3">
    <source>
        <dbReference type="Proteomes" id="UP000015106"/>
    </source>
</evidence>
<protein>
    <recommendedName>
        <fullName evidence="4">Secreted protein</fullName>
    </recommendedName>
</protein>
<organism evidence="2 3">
    <name type="scientific">Triticum urartu</name>
    <name type="common">Red wild einkorn</name>
    <name type="synonym">Crithodium urartu</name>
    <dbReference type="NCBI Taxonomy" id="4572"/>
    <lineage>
        <taxon>Eukaryota</taxon>
        <taxon>Viridiplantae</taxon>
        <taxon>Streptophyta</taxon>
        <taxon>Embryophyta</taxon>
        <taxon>Tracheophyta</taxon>
        <taxon>Spermatophyta</taxon>
        <taxon>Magnoliopsida</taxon>
        <taxon>Liliopsida</taxon>
        <taxon>Poales</taxon>
        <taxon>Poaceae</taxon>
        <taxon>BOP clade</taxon>
        <taxon>Pooideae</taxon>
        <taxon>Triticodae</taxon>
        <taxon>Triticeae</taxon>
        <taxon>Triticinae</taxon>
        <taxon>Triticum</taxon>
    </lineage>
</organism>
<reference evidence="3" key="1">
    <citation type="journal article" date="2013" name="Nature">
        <title>Draft genome of the wheat A-genome progenitor Triticum urartu.</title>
        <authorList>
            <person name="Ling H.Q."/>
            <person name="Zhao S."/>
            <person name="Liu D."/>
            <person name="Wang J."/>
            <person name="Sun H."/>
            <person name="Zhang C."/>
            <person name="Fan H."/>
            <person name="Li D."/>
            <person name="Dong L."/>
            <person name="Tao Y."/>
            <person name="Gao C."/>
            <person name="Wu H."/>
            <person name="Li Y."/>
            <person name="Cui Y."/>
            <person name="Guo X."/>
            <person name="Zheng S."/>
            <person name="Wang B."/>
            <person name="Yu K."/>
            <person name="Liang Q."/>
            <person name="Yang W."/>
            <person name="Lou X."/>
            <person name="Chen J."/>
            <person name="Feng M."/>
            <person name="Jian J."/>
            <person name="Zhang X."/>
            <person name="Luo G."/>
            <person name="Jiang Y."/>
            <person name="Liu J."/>
            <person name="Wang Z."/>
            <person name="Sha Y."/>
            <person name="Zhang B."/>
            <person name="Wu H."/>
            <person name="Tang D."/>
            <person name="Shen Q."/>
            <person name="Xue P."/>
            <person name="Zou S."/>
            <person name="Wang X."/>
            <person name="Liu X."/>
            <person name="Wang F."/>
            <person name="Yang Y."/>
            <person name="An X."/>
            <person name="Dong Z."/>
            <person name="Zhang K."/>
            <person name="Zhang X."/>
            <person name="Luo M.C."/>
            <person name="Dvorak J."/>
            <person name="Tong Y."/>
            <person name="Wang J."/>
            <person name="Yang H."/>
            <person name="Li Z."/>
            <person name="Wang D."/>
            <person name="Zhang A."/>
            <person name="Wang J."/>
        </authorList>
    </citation>
    <scope>NUCLEOTIDE SEQUENCE</scope>
    <source>
        <strain evidence="3">cv. G1812</strain>
    </source>
</reference>
<sequence>MLCFLCVLWCMLFSELKRAEHRRRILGMTEASTTTSKARGIAFMSLRFLLYATLSVLRSYIRWEQRKLNLLMFRIWTICLIRYVCTGDVEHCSRHCGFRCEEYNLACRVQATLLCLFCLVIT</sequence>
<keyword evidence="3" id="KW-1185">Reference proteome</keyword>
<dbReference type="AlphaFoldDB" id="A0A8R7QSF6"/>
<reference evidence="2" key="2">
    <citation type="submission" date="2018-03" db="EMBL/GenBank/DDBJ databases">
        <title>The Triticum urartu genome reveals the dynamic nature of wheat genome evolution.</title>
        <authorList>
            <person name="Ling H."/>
            <person name="Ma B."/>
            <person name="Shi X."/>
            <person name="Liu H."/>
            <person name="Dong L."/>
            <person name="Sun H."/>
            <person name="Cao Y."/>
            <person name="Gao Q."/>
            <person name="Zheng S."/>
            <person name="Li Y."/>
            <person name="Yu Y."/>
            <person name="Du H."/>
            <person name="Qi M."/>
            <person name="Li Y."/>
            <person name="Yu H."/>
            <person name="Cui Y."/>
            <person name="Wang N."/>
            <person name="Chen C."/>
            <person name="Wu H."/>
            <person name="Zhao Y."/>
            <person name="Zhang J."/>
            <person name="Li Y."/>
            <person name="Zhou W."/>
            <person name="Zhang B."/>
            <person name="Hu W."/>
            <person name="Eijk M."/>
            <person name="Tang J."/>
            <person name="Witsenboer H."/>
            <person name="Zhao S."/>
            <person name="Li Z."/>
            <person name="Zhang A."/>
            <person name="Wang D."/>
            <person name="Liang C."/>
        </authorList>
    </citation>
    <scope>NUCLEOTIDE SEQUENCE [LARGE SCALE GENOMIC DNA]</scope>
    <source>
        <strain evidence="2">cv. G1812</strain>
    </source>
</reference>
<feature type="signal peptide" evidence="1">
    <location>
        <begin position="1"/>
        <end position="19"/>
    </location>
</feature>
<keyword evidence="1" id="KW-0732">Signal</keyword>
<reference evidence="2" key="3">
    <citation type="submission" date="2022-06" db="UniProtKB">
        <authorList>
            <consortium name="EnsemblPlants"/>
        </authorList>
    </citation>
    <scope>IDENTIFICATION</scope>
</reference>
<dbReference type="EnsemblPlants" id="TuG1812G0600003708.01.T02">
    <property type="protein sequence ID" value="TuG1812G0600003708.01.T02.cds408980"/>
    <property type="gene ID" value="TuG1812G0600003708.01"/>
</dbReference>
<evidence type="ECO:0000313" key="2">
    <source>
        <dbReference type="EnsemblPlants" id="TuG1812G0600003708.01.T02.cds408980"/>
    </source>
</evidence>
<name>A0A8R7QSF6_TRIUA</name>
<proteinExistence type="predicted"/>
<dbReference type="Proteomes" id="UP000015106">
    <property type="component" value="Chromosome 6"/>
</dbReference>
<feature type="chain" id="PRO_5035771059" description="Secreted protein" evidence="1">
    <location>
        <begin position="20"/>
        <end position="122"/>
    </location>
</feature>
<evidence type="ECO:0008006" key="4">
    <source>
        <dbReference type="Google" id="ProtNLM"/>
    </source>
</evidence>